<dbReference type="EMBL" id="JAWDGP010006028">
    <property type="protein sequence ID" value="KAK3748341.1"/>
    <property type="molecule type" value="Genomic_DNA"/>
</dbReference>
<feature type="non-terminal residue" evidence="1">
    <location>
        <position position="1"/>
    </location>
</feature>
<dbReference type="Proteomes" id="UP001283361">
    <property type="component" value="Unassembled WGS sequence"/>
</dbReference>
<reference evidence="1" key="1">
    <citation type="journal article" date="2023" name="G3 (Bethesda)">
        <title>A reference genome for the long-term kleptoplast-retaining sea slug Elysia crispata morphotype clarki.</title>
        <authorList>
            <person name="Eastman K.E."/>
            <person name="Pendleton A.L."/>
            <person name="Shaikh M.A."/>
            <person name="Suttiyut T."/>
            <person name="Ogas R."/>
            <person name="Tomko P."/>
            <person name="Gavelis G."/>
            <person name="Widhalm J.R."/>
            <person name="Wisecaver J.H."/>
        </authorList>
    </citation>
    <scope>NUCLEOTIDE SEQUENCE</scope>
    <source>
        <strain evidence="1">ECLA1</strain>
    </source>
</reference>
<keyword evidence="2" id="KW-1185">Reference proteome</keyword>
<dbReference type="AlphaFoldDB" id="A0AAE1D051"/>
<evidence type="ECO:0000313" key="2">
    <source>
        <dbReference type="Proteomes" id="UP001283361"/>
    </source>
</evidence>
<protein>
    <submittedName>
        <fullName evidence="1">Uncharacterized protein</fullName>
    </submittedName>
</protein>
<gene>
    <name evidence="1" type="ORF">RRG08_065069</name>
</gene>
<organism evidence="1 2">
    <name type="scientific">Elysia crispata</name>
    <name type="common">lettuce slug</name>
    <dbReference type="NCBI Taxonomy" id="231223"/>
    <lineage>
        <taxon>Eukaryota</taxon>
        <taxon>Metazoa</taxon>
        <taxon>Spiralia</taxon>
        <taxon>Lophotrochozoa</taxon>
        <taxon>Mollusca</taxon>
        <taxon>Gastropoda</taxon>
        <taxon>Heterobranchia</taxon>
        <taxon>Euthyneura</taxon>
        <taxon>Panpulmonata</taxon>
        <taxon>Sacoglossa</taxon>
        <taxon>Placobranchoidea</taxon>
        <taxon>Plakobranchidae</taxon>
        <taxon>Elysia</taxon>
    </lineage>
</organism>
<evidence type="ECO:0000313" key="1">
    <source>
        <dbReference type="EMBL" id="KAK3748341.1"/>
    </source>
</evidence>
<sequence>PSHYQENGMSYPDTEQQMIESLFPSASTESITQATGMSSLSYQVKVVTEDLKACNLSGSK</sequence>
<proteinExistence type="predicted"/>
<comment type="caution">
    <text evidence="1">The sequence shown here is derived from an EMBL/GenBank/DDBJ whole genome shotgun (WGS) entry which is preliminary data.</text>
</comment>
<accession>A0AAE1D051</accession>
<name>A0AAE1D051_9GAST</name>